<dbReference type="EMBL" id="CAOQHR010000007">
    <property type="protein sequence ID" value="CAI6336925.1"/>
    <property type="molecule type" value="Genomic_DNA"/>
</dbReference>
<proteinExistence type="predicted"/>
<keyword evidence="2" id="KW-1185">Reference proteome</keyword>
<accession>A0A9W4UJ52</accession>
<organism evidence="1 2">
    <name type="scientific">Periconia digitata</name>
    <dbReference type="NCBI Taxonomy" id="1303443"/>
    <lineage>
        <taxon>Eukaryota</taxon>
        <taxon>Fungi</taxon>
        <taxon>Dikarya</taxon>
        <taxon>Ascomycota</taxon>
        <taxon>Pezizomycotina</taxon>
        <taxon>Dothideomycetes</taxon>
        <taxon>Pleosporomycetidae</taxon>
        <taxon>Pleosporales</taxon>
        <taxon>Massarineae</taxon>
        <taxon>Periconiaceae</taxon>
        <taxon>Periconia</taxon>
    </lineage>
</organism>
<evidence type="ECO:0000313" key="1">
    <source>
        <dbReference type="EMBL" id="CAI6336925.1"/>
    </source>
</evidence>
<name>A0A9W4UJ52_9PLEO</name>
<evidence type="ECO:0000313" key="2">
    <source>
        <dbReference type="Proteomes" id="UP001152607"/>
    </source>
</evidence>
<gene>
    <name evidence="1" type="ORF">PDIGIT_LOCUS10031</name>
</gene>
<protein>
    <submittedName>
        <fullName evidence="1">Uncharacterized protein</fullName>
    </submittedName>
</protein>
<dbReference type="Proteomes" id="UP001152607">
    <property type="component" value="Unassembled WGS sequence"/>
</dbReference>
<sequence>MCAYTLSAVQFTLDAIFPGDFLTWPRDWPPCQYVCISSRCLILLFLRLHNTTVPTSQRQTPDSAPSRHVDFVFYLAISAKHPITVILYGLPDSSYCTFHERLNSVSILDKHSSIRLILLLGVP</sequence>
<comment type="caution">
    <text evidence="1">The sequence shown here is derived from an EMBL/GenBank/DDBJ whole genome shotgun (WGS) entry which is preliminary data.</text>
</comment>
<reference evidence="1" key="1">
    <citation type="submission" date="2023-01" db="EMBL/GenBank/DDBJ databases">
        <authorList>
            <person name="Van Ghelder C."/>
            <person name="Rancurel C."/>
        </authorList>
    </citation>
    <scope>NUCLEOTIDE SEQUENCE</scope>
    <source>
        <strain evidence="1">CNCM I-4278</strain>
    </source>
</reference>
<dbReference type="AlphaFoldDB" id="A0A9W4UJ52"/>